<organism evidence="1 2">
    <name type="scientific">Pararhodobacter zhoushanensis</name>
    <dbReference type="NCBI Taxonomy" id="2479545"/>
    <lineage>
        <taxon>Bacteria</taxon>
        <taxon>Pseudomonadati</taxon>
        <taxon>Pseudomonadota</taxon>
        <taxon>Alphaproteobacteria</taxon>
        <taxon>Rhodobacterales</taxon>
        <taxon>Paracoccaceae</taxon>
        <taxon>Pararhodobacter</taxon>
    </lineage>
</organism>
<evidence type="ECO:0000313" key="1">
    <source>
        <dbReference type="EMBL" id="MCW1933819.1"/>
    </source>
</evidence>
<comment type="caution">
    <text evidence="1">The sequence shown here is derived from an EMBL/GenBank/DDBJ whole genome shotgun (WGS) entry which is preliminary data.</text>
</comment>
<dbReference type="PANTHER" id="PTHR37315">
    <property type="entry name" value="UPF0311 PROTEIN BLR7842"/>
    <property type="match status" value="1"/>
</dbReference>
<keyword evidence="2" id="KW-1185">Reference proteome</keyword>
<dbReference type="EMBL" id="JAPDFL010000001">
    <property type="protein sequence ID" value="MCW1933819.1"/>
    <property type="molecule type" value="Genomic_DNA"/>
</dbReference>
<protein>
    <submittedName>
        <fullName evidence="1">DUF3237 domain-containing protein</fullName>
    </submittedName>
</protein>
<name>A0ABT3H208_9RHOB</name>
<accession>A0ABT3H208</accession>
<reference evidence="1 2" key="1">
    <citation type="submission" date="2022-10" db="EMBL/GenBank/DDBJ databases">
        <title>Pararhodobacter sp. nov., isolated from marine algae.</title>
        <authorList>
            <person name="Choi B.J."/>
            <person name="Kim J.M."/>
            <person name="Lee J.K."/>
            <person name="Choi D.G."/>
            <person name="Jeon C.O."/>
        </authorList>
    </citation>
    <scope>NUCLEOTIDE SEQUENCE [LARGE SCALE GENOMIC DNA]</scope>
    <source>
        <strain evidence="1 2">ZQ420</strain>
    </source>
</reference>
<dbReference type="Pfam" id="PF11578">
    <property type="entry name" value="DUF3237"/>
    <property type="match status" value="1"/>
</dbReference>
<dbReference type="Proteomes" id="UP001208938">
    <property type="component" value="Unassembled WGS sequence"/>
</dbReference>
<proteinExistence type="predicted"/>
<dbReference type="InterPro" id="IPR020915">
    <property type="entry name" value="UPF0311"/>
</dbReference>
<dbReference type="PANTHER" id="PTHR37315:SF1">
    <property type="entry name" value="UPF0311 PROTEIN BLR7842"/>
    <property type="match status" value="1"/>
</dbReference>
<dbReference type="Gene3D" id="2.40.160.20">
    <property type="match status" value="1"/>
</dbReference>
<gene>
    <name evidence="1" type="ORF">OKW52_16535</name>
</gene>
<dbReference type="RefSeq" id="WP_264506690.1">
    <property type="nucleotide sequence ID" value="NZ_JAPDFL010000001.1"/>
</dbReference>
<evidence type="ECO:0000313" key="2">
    <source>
        <dbReference type="Proteomes" id="UP001208938"/>
    </source>
</evidence>
<sequence length="149" mass="16439">MDDFDNLLRANPAPAPQTRLLWEAVVTCLPKQDLGIGPYGERFIVPITGGLFRGAPGFETLSGTVLSGGADRQLLRADGVKELEAIYEMQVDDGTVLHIENRVTIDDPTPNGRYALSHLRITAPKGRWDWLNRRVFVGSMNSLPPAEVR</sequence>